<dbReference type="AlphaFoldDB" id="A0A8H7UCS0"/>
<keyword evidence="2" id="KW-1185">Reference proteome</keyword>
<dbReference type="EMBL" id="JAEPRA010000015">
    <property type="protein sequence ID" value="KAG2175133.1"/>
    <property type="molecule type" value="Genomic_DNA"/>
</dbReference>
<comment type="caution">
    <text evidence="1">The sequence shown here is derived from an EMBL/GenBank/DDBJ whole genome shotgun (WGS) entry which is preliminary data.</text>
</comment>
<accession>A0A8H7UCS0</accession>
<evidence type="ECO:0000313" key="1">
    <source>
        <dbReference type="EMBL" id="KAG2175133.1"/>
    </source>
</evidence>
<proteinExistence type="predicted"/>
<name>A0A8H7UCS0_9FUNG</name>
<reference evidence="1" key="1">
    <citation type="submission" date="2020-12" db="EMBL/GenBank/DDBJ databases">
        <title>Metabolic potential, ecology and presence of endohyphal bacteria is reflected in genomic diversity of Mucoromycotina.</title>
        <authorList>
            <person name="Muszewska A."/>
            <person name="Okrasinska A."/>
            <person name="Steczkiewicz K."/>
            <person name="Drgas O."/>
            <person name="Orlowska M."/>
            <person name="Perlinska-Lenart U."/>
            <person name="Aleksandrzak-Piekarczyk T."/>
            <person name="Szatraj K."/>
            <person name="Zielenkiewicz U."/>
            <person name="Pilsyk S."/>
            <person name="Malc E."/>
            <person name="Mieczkowski P."/>
            <person name="Kruszewska J.S."/>
            <person name="Biernat P."/>
            <person name="Pawlowska J."/>
        </authorList>
    </citation>
    <scope>NUCLEOTIDE SEQUENCE</scope>
    <source>
        <strain evidence="1">WA0000051536</strain>
    </source>
</reference>
<gene>
    <name evidence="1" type="ORF">INT44_007611</name>
</gene>
<sequence>MAEEKSSTGYVDAWILTLRSRTGSTLCSFGPPTATKLANSLGQFRSAHKYGLQHRAKATSFEFWTFRTTTPSTP</sequence>
<evidence type="ECO:0000313" key="2">
    <source>
        <dbReference type="Proteomes" id="UP000612746"/>
    </source>
</evidence>
<protein>
    <submittedName>
        <fullName evidence="1">Uncharacterized protein</fullName>
    </submittedName>
</protein>
<dbReference type="Proteomes" id="UP000612746">
    <property type="component" value="Unassembled WGS sequence"/>
</dbReference>
<organism evidence="1 2">
    <name type="scientific">Umbelopsis vinacea</name>
    <dbReference type="NCBI Taxonomy" id="44442"/>
    <lineage>
        <taxon>Eukaryota</taxon>
        <taxon>Fungi</taxon>
        <taxon>Fungi incertae sedis</taxon>
        <taxon>Mucoromycota</taxon>
        <taxon>Mucoromycotina</taxon>
        <taxon>Umbelopsidomycetes</taxon>
        <taxon>Umbelopsidales</taxon>
        <taxon>Umbelopsidaceae</taxon>
        <taxon>Umbelopsis</taxon>
    </lineage>
</organism>